<dbReference type="PANTHER" id="PTHR33400">
    <property type="entry name" value="ZINC FINGER CCCH DOMAIN-CONTAINING PROTEIN 6-RELATED"/>
    <property type="match status" value="1"/>
</dbReference>
<dbReference type="GO" id="GO:0008270">
    <property type="term" value="F:zinc ion binding"/>
    <property type="evidence" value="ECO:0007669"/>
    <property type="project" value="UniProtKB-KW"/>
</dbReference>
<dbReference type="PANTHER" id="PTHR33400:SF9">
    <property type="entry name" value="C3H1-TYPE DOMAIN-CONTAINING PROTEIN"/>
    <property type="match status" value="1"/>
</dbReference>
<dbReference type="GO" id="GO:0003677">
    <property type="term" value="F:DNA binding"/>
    <property type="evidence" value="ECO:0007669"/>
    <property type="project" value="UniProtKB-KW"/>
</dbReference>
<feature type="domain" description="C3H1-type" evidence="3">
    <location>
        <begin position="429"/>
        <end position="457"/>
    </location>
</feature>
<dbReference type="InterPro" id="IPR000571">
    <property type="entry name" value="Znf_CCCH"/>
</dbReference>
<gene>
    <name evidence="5" type="primary">LOC111497340</name>
</gene>
<protein>
    <submittedName>
        <fullName evidence="5">Zinc finger CCCH domain-containing protein 6-like isoform X1</fullName>
    </submittedName>
</protein>
<evidence type="ECO:0000313" key="5">
    <source>
        <dbReference type="RefSeq" id="XP_023003878.1"/>
    </source>
</evidence>
<organism evidence="4 5">
    <name type="scientific">Cucurbita maxima</name>
    <name type="common">Pumpkin</name>
    <name type="synonym">Winter squash</name>
    <dbReference type="NCBI Taxonomy" id="3661"/>
    <lineage>
        <taxon>Eukaryota</taxon>
        <taxon>Viridiplantae</taxon>
        <taxon>Streptophyta</taxon>
        <taxon>Embryophyta</taxon>
        <taxon>Tracheophyta</taxon>
        <taxon>Spermatophyta</taxon>
        <taxon>Magnoliopsida</taxon>
        <taxon>eudicotyledons</taxon>
        <taxon>Gunneridae</taxon>
        <taxon>Pentapetalae</taxon>
        <taxon>rosids</taxon>
        <taxon>fabids</taxon>
        <taxon>Cucurbitales</taxon>
        <taxon>Cucurbitaceae</taxon>
        <taxon>Cucurbiteae</taxon>
        <taxon>Cucurbita</taxon>
    </lineage>
</organism>
<dbReference type="RefSeq" id="XP_023003878.1">
    <property type="nucleotide sequence ID" value="XM_023148110.1"/>
</dbReference>
<name>A0A6J1KXW5_CUCMA</name>
<feature type="zinc finger region" description="C3H1-type" evidence="2">
    <location>
        <begin position="429"/>
        <end position="457"/>
    </location>
</feature>
<evidence type="ECO:0000256" key="2">
    <source>
        <dbReference type="PROSITE-ProRule" id="PRU00723"/>
    </source>
</evidence>
<keyword evidence="2" id="KW-0862">Zinc</keyword>
<keyword evidence="2" id="KW-0863">Zinc-finger</keyword>
<dbReference type="Proteomes" id="UP000504608">
    <property type="component" value="Unplaced"/>
</dbReference>
<dbReference type="AlphaFoldDB" id="A0A6J1KXW5"/>
<evidence type="ECO:0000259" key="3">
    <source>
        <dbReference type="PROSITE" id="PS50103"/>
    </source>
</evidence>
<sequence length="476" mass="51977">MKRQRKSKGVSWTHGVDLCRVKLFSSKDCPSKAGLKSSDYLEAETPRMLHPYTAEFNDCPPGFEVTPSGTQLANLSSISLIKWRCPLKFVMDCNWCVTAGEESIEVESQKLREMRFLEVVNPRVSAIPSGASVSTDIEDEVYDDSFTPLVPIIPIEEDECEDLEPDSAAVGNLCTTSMPVTASNIQLEPAILVRTIDTSAGEKPTEKLPDVGMDVAAVASTALTVLMKSMEQGSMINTNLLIKIFSDPKMIQNLANIPPVSEAVSGSTPLATAAPISLSKPVIKPSLSFPKSDLIPKLPNGSLFRVSNGFPSKVATALPQISIIPTSDVNLAPVPSHMPVPDPNKVKIMVRNSKNCSKIGAIPAQANIAPVCSVRNGQQCKDLNYCKNLVRQHGNQRNSKEQKPGQDGNNHHHRILKRVHEMNAENLRPKIGKQCSYFDTPKGCRNGVNCQFKHDDTFKNQNAKRMKVCGEVTGMT</sequence>
<evidence type="ECO:0000256" key="1">
    <source>
        <dbReference type="ARBA" id="ARBA00023125"/>
    </source>
</evidence>
<dbReference type="PROSITE" id="PS50103">
    <property type="entry name" value="ZF_C3H1"/>
    <property type="match status" value="1"/>
</dbReference>
<reference evidence="5" key="1">
    <citation type="submission" date="2025-08" db="UniProtKB">
        <authorList>
            <consortium name="RefSeq"/>
        </authorList>
    </citation>
    <scope>IDENTIFICATION</scope>
    <source>
        <tissue evidence="5">Young leaves</tissue>
    </source>
</reference>
<dbReference type="GeneID" id="111497340"/>
<keyword evidence="4" id="KW-1185">Reference proteome</keyword>
<keyword evidence="1" id="KW-0238">DNA-binding</keyword>
<dbReference type="OrthoDB" id="1928519at2759"/>
<evidence type="ECO:0000313" key="4">
    <source>
        <dbReference type="Proteomes" id="UP000504608"/>
    </source>
</evidence>
<keyword evidence="2" id="KW-0479">Metal-binding</keyword>
<dbReference type="KEGG" id="cmax:111497340"/>
<accession>A0A6J1KXW5</accession>
<proteinExistence type="predicted"/>